<dbReference type="Gene3D" id="3.30.2390.10">
    <property type="entry name" value="TTHA1013-like"/>
    <property type="match status" value="1"/>
</dbReference>
<dbReference type="Proteomes" id="UP001199260">
    <property type="component" value="Unassembled WGS sequence"/>
</dbReference>
<dbReference type="AlphaFoldDB" id="A0AAW4XUC7"/>
<evidence type="ECO:0000313" key="2">
    <source>
        <dbReference type="Proteomes" id="UP001199260"/>
    </source>
</evidence>
<accession>A0AAW4XUC7</accession>
<dbReference type="SUPFAM" id="SSF143100">
    <property type="entry name" value="TTHA1013/TTHA0281-like"/>
    <property type="match status" value="1"/>
</dbReference>
<reference evidence="1 2" key="1">
    <citation type="submission" date="2021-11" db="EMBL/GenBank/DDBJ databases">
        <title>Genome sequence.</title>
        <authorList>
            <person name="Sun Q."/>
        </authorList>
    </citation>
    <scope>NUCLEOTIDE SEQUENCE [LARGE SCALE GENOMIC DNA]</scope>
    <source>
        <strain evidence="1 2">KCTC 12005</strain>
    </source>
</reference>
<proteinExistence type="predicted"/>
<organism evidence="1 2">
    <name type="scientific">Comamonas koreensis</name>
    <dbReference type="NCBI Taxonomy" id="160825"/>
    <lineage>
        <taxon>Bacteria</taxon>
        <taxon>Pseudomonadati</taxon>
        <taxon>Pseudomonadota</taxon>
        <taxon>Betaproteobacteria</taxon>
        <taxon>Burkholderiales</taxon>
        <taxon>Comamonadaceae</taxon>
        <taxon>Comamonas</taxon>
    </lineage>
</organism>
<gene>
    <name evidence="1" type="ORF">LPW39_04105</name>
</gene>
<protein>
    <recommendedName>
        <fullName evidence="3">DUF1902 domain-containing protein</fullName>
    </recommendedName>
</protein>
<dbReference type="InterPro" id="IPR035069">
    <property type="entry name" value="TTHA1013/TTHA0281-like"/>
</dbReference>
<evidence type="ECO:0000313" key="1">
    <source>
        <dbReference type="EMBL" id="MCD2164316.1"/>
    </source>
</evidence>
<dbReference type="RefSeq" id="WP_230771554.1">
    <property type="nucleotide sequence ID" value="NZ_JAJNCT010000005.1"/>
</dbReference>
<dbReference type="EMBL" id="JAJNCT010000005">
    <property type="protein sequence ID" value="MCD2164316.1"/>
    <property type="molecule type" value="Genomic_DNA"/>
</dbReference>
<name>A0AAW4XUC7_9BURK</name>
<evidence type="ECO:0008006" key="3">
    <source>
        <dbReference type="Google" id="ProtNLM"/>
    </source>
</evidence>
<comment type="caution">
    <text evidence="1">The sequence shown here is derived from an EMBL/GenBank/DDBJ whole genome shotgun (WGS) entry which is preliminary data.</text>
</comment>
<keyword evidence="2" id="KW-1185">Reference proteome</keyword>
<sequence>MFNGYRVGWPLWKTVARTGAPIRFRVLVHFDEESKTLWADSPDIDGLVVSGNNMDELRAAALSSANDLLDLELNTHKIHAQPDLGIDNNCVHA</sequence>